<dbReference type="CDD" id="cd00121">
    <property type="entry name" value="MATH"/>
    <property type="match status" value="1"/>
</dbReference>
<name>A0A5J4WZD2_9EUKA</name>
<dbReference type="AlphaFoldDB" id="A0A5J4WZD2"/>
<gene>
    <name evidence="1" type="ORF">EZS28_004233</name>
</gene>
<dbReference type="EMBL" id="SNRW01000595">
    <property type="protein sequence ID" value="KAA6400240.1"/>
    <property type="molecule type" value="Genomic_DNA"/>
</dbReference>
<reference evidence="1 2" key="1">
    <citation type="submission" date="2019-03" db="EMBL/GenBank/DDBJ databases">
        <title>Single cell metagenomics reveals metabolic interactions within the superorganism composed of flagellate Streblomastix strix and complex community of Bacteroidetes bacteria on its surface.</title>
        <authorList>
            <person name="Treitli S.C."/>
            <person name="Kolisko M."/>
            <person name="Husnik F."/>
            <person name="Keeling P."/>
            <person name="Hampl V."/>
        </authorList>
    </citation>
    <scope>NUCLEOTIDE SEQUENCE [LARGE SCALE GENOMIC DNA]</scope>
    <source>
        <strain evidence="1">ST1C</strain>
    </source>
</reference>
<dbReference type="Proteomes" id="UP000324800">
    <property type="component" value="Unassembled WGS sequence"/>
</dbReference>
<comment type="caution">
    <text evidence="1">The sequence shown here is derived from an EMBL/GenBank/DDBJ whole genome shotgun (WGS) entry which is preliminary data.</text>
</comment>
<evidence type="ECO:0000313" key="1">
    <source>
        <dbReference type="EMBL" id="KAA6400240.1"/>
    </source>
</evidence>
<dbReference type="InterPro" id="IPR002083">
    <property type="entry name" value="MATH/TRAF_dom"/>
</dbReference>
<evidence type="ECO:0000313" key="2">
    <source>
        <dbReference type="Proteomes" id="UP000324800"/>
    </source>
</evidence>
<sequence length="271" mass="31119">MTDSDISLRGISSTNPSESMRIQVLSSGEKKSQIVQHAHRLLLPEISDAAKIQSLESLVILSFRLQHSEIKEILCSSGIIQSVSSLIFETDNPRIRTLCDAILHILHQIGTESESQVDWKTFLQLLIEFLFNEDERISDLGKQALLDAIKRQPHTISYRNESETFDAFGFKWNILLVHKIEKGYYQQQELQGIFLVLKSIDEHGEEFSQKFKFQILIHQEKQDPVVIEIKHTFNQLAPDQGTWYKLKPQCLKEGSGFVKNGKLRVTVILFL</sequence>
<dbReference type="SUPFAM" id="SSF48371">
    <property type="entry name" value="ARM repeat"/>
    <property type="match status" value="1"/>
</dbReference>
<dbReference type="InterPro" id="IPR016024">
    <property type="entry name" value="ARM-type_fold"/>
</dbReference>
<dbReference type="Gene3D" id="2.60.210.10">
    <property type="entry name" value="Apoptosis, Tumor Necrosis Factor Receptor Associated Protein 2, Chain A"/>
    <property type="match status" value="1"/>
</dbReference>
<dbReference type="InterPro" id="IPR008974">
    <property type="entry name" value="TRAF-like"/>
</dbReference>
<dbReference type="SUPFAM" id="SSF49599">
    <property type="entry name" value="TRAF domain-like"/>
    <property type="match status" value="1"/>
</dbReference>
<accession>A0A5J4WZD2</accession>
<proteinExistence type="predicted"/>
<organism evidence="1 2">
    <name type="scientific">Streblomastix strix</name>
    <dbReference type="NCBI Taxonomy" id="222440"/>
    <lineage>
        <taxon>Eukaryota</taxon>
        <taxon>Metamonada</taxon>
        <taxon>Preaxostyla</taxon>
        <taxon>Oxymonadida</taxon>
        <taxon>Streblomastigidae</taxon>
        <taxon>Streblomastix</taxon>
    </lineage>
</organism>
<protein>
    <submittedName>
        <fullName evidence="1">Uncharacterized protein</fullName>
    </submittedName>
</protein>